<feature type="transmembrane region" description="Helical" evidence="10">
    <location>
        <begin position="186"/>
        <end position="211"/>
    </location>
</feature>
<dbReference type="SUPFAM" id="SSF81321">
    <property type="entry name" value="Family A G protein-coupled receptor-like"/>
    <property type="match status" value="1"/>
</dbReference>
<protein>
    <submittedName>
        <fullName evidence="13">Alpha-1D adrenergic receptor-like</fullName>
    </submittedName>
</protein>
<dbReference type="CDD" id="cd00637">
    <property type="entry name" value="7tm_classA_rhodopsin-like"/>
    <property type="match status" value="1"/>
</dbReference>
<evidence type="ECO:0000256" key="4">
    <source>
        <dbReference type="ARBA" id="ARBA00023040"/>
    </source>
</evidence>
<proteinExistence type="inferred from homology"/>
<evidence type="ECO:0000256" key="10">
    <source>
        <dbReference type="SAM" id="Phobius"/>
    </source>
</evidence>
<dbReference type="PROSITE" id="PS00237">
    <property type="entry name" value="G_PROTEIN_RECEP_F1_1"/>
    <property type="match status" value="1"/>
</dbReference>
<dbReference type="PRINTS" id="PR00237">
    <property type="entry name" value="GPCRRHODOPSN"/>
</dbReference>
<dbReference type="GeneID" id="106806198"/>
<evidence type="ECO:0000256" key="5">
    <source>
        <dbReference type="ARBA" id="ARBA00023136"/>
    </source>
</evidence>
<feature type="transmembrane region" description="Helical" evidence="10">
    <location>
        <begin position="144"/>
        <end position="166"/>
    </location>
</feature>
<dbReference type="Pfam" id="PF00001">
    <property type="entry name" value="7tm_1"/>
    <property type="match status" value="1"/>
</dbReference>
<keyword evidence="12" id="KW-1185">Reference proteome</keyword>
<keyword evidence="3 10" id="KW-1133">Transmembrane helix</keyword>
<dbReference type="PROSITE" id="PS50262">
    <property type="entry name" value="G_PROTEIN_RECEP_F1_2"/>
    <property type="match status" value="1"/>
</dbReference>
<keyword evidence="8" id="KW-0716">Sensory transduction</keyword>
<feature type="transmembrane region" description="Helical" evidence="10">
    <location>
        <begin position="64"/>
        <end position="90"/>
    </location>
</feature>
<keyword evidence="8" id="KW-0844">Vision</keyword>
<dbReference type="PANTHER" id="PTHR24240">
    <property type="entry name" value="OPSIN"/>
    <property type="match status" value="1"/>
</dbReference>
<dbReference type="InterPro" id="IPR050125">
    <property type="entry name" value="GPCR_opsins"/>
</dbReference>
<feature type="transmembrane region" description="Helical" evidence="10">
    <location>
        <begin position="102"/>
        <end position="123"/>
    </location>
</feature>
<evidence type="ECO:0000313" key="13">
    <source>
        <dbReference type="RefSeq" id="XP_014663550.1"/>
    </source>
</evidence>
<comment type="subcellular location">
    <subcellularLocation>
        <location evidence="1">Membrane</location>
        <topology evidence="1">Multi-pass membrane protein</topology>
    </subcellularLocation>
</comment>
<evidence type="ECO:0000256" key="1">
    <source>
        <dbReference type="ARBA" id="ARBA00004141"/>
    </source>
</evidence>
<keyword evidence="5 10" id="KW-0472">Membrane</keyword>
<evidence type="ECO:0000256" key="2">
    <source>
        <dbReference type="ARBA" id="ARBA00022692"/>
    </source>
</evidence>
<evidence type="ECO:0000256" key="9">
    <source>
        <dbReference type="RuleBase" id="RU000688"/>
    </source>
</evidence>
<evidence type="ECO:0000256" key="7">
    <source>
        <dbReference type="ARBA" id="ARBA00023224"/>
    </source>
</evidence>
<accession>A0ABM1DUC9</accession>
<keyword evidence="4 9" id="KW-0297">G-protein coupled receptor</keyword>
<evidence type="ECO:0000313" key="12">
    <source>
        <dbReference type="Proteomes" id="UP000695022"/>
    </source>
</evidence>
<dbReference type="Proteomes" id="UP000695022">
    <property type="component" value="Unplaced"/>
</dbReference>
<feature type="domain" description="G-protein coupled receptors family 1 profile" evidence="11">
    <location>
        <begin position="44"/>
        <end position="332"/>
    </location>
</feature>
<organism evidence="12 13">
    <name type="scientific">Priapulus caudatus</name>
    <name type="common">Priapulid worm</name>
    <dbReference type="NCBI Taxonomy" id="37621"/>
    <lineage>
        <taxon>Eukaryota</taxon>
        <taxon>Metazoa</taxon>
        <taxon>Ecdysozoa</taxon>
        <taxon>Scalidophora</taxon>
        <taxon>Priapulida</taxon>
        <taxon>Priapulimorpha</taxon>
        <taxon>Priapulimorphida</taxon>
        <taxon>Priapulidae</taxon>
        <taxon>Priapulus</taxon>
    </lineage>
</organism>
<keyword evidence="6 9" id="KW-0675">Receptor</keyword>
<feature type="transmembrane region" description="Helical" evidence="10">
    <location>
        <begin position="315"/>
        <end position="335"/>
    </location>
</feature>
<dbReference type="Gene3D" id="1.20.1070.10">
    <property type="entry name" value="Rhodopsin 7-helix transmembrane proteins"/>
    <property type="match status" value="1"/>
</dbReference>
<comment type="similarity">
    <text evidence="9">Belongs to the G-protein coupled receptor 1 family.</text>
</comment>
<dbReference type="InterPro" id="IPR017452">
    <property type="entry name" value="GPCR_Rhodpsn_7TM"/>
</dbReference>
<sequence length="362" mass="39580">MAANVSNSVAATDGQLYTDGPVPLHERVVEACILFVVGAVALAGNLLLMLTVCRLRHLRSVSNCLILCLVTADILVAVINVPFGVSAIAAGAWPHGDNVCRAVGFTNMTFFVASVMSLGSISVNRYVCICHPSKAKDIYTPRNAFLVSLGVWLLALTLAAPPLLGWGKYGYIPGQSLCFCQWKTSISYTFLMLGMCFGGPCVAMGFSYSNIIRHVRASKRRLKTGPECDSVLVTVSGAAATRQGNPQAVSSVNRQHLKQNDKMQKAKRKERQNEMRLTRTFFVVIATFVVCWLPYCIAMLWSLFSPYPVPRGVDISSILLGYFNSCCNPIIYGIMNVNFRDGYKVILCCRKHGRTGILVSTL</sequence>
<feature type="transmembrane region" description="Helical" evidence="10">
    <location>
        <begin position="277"/>
        <end position="303"/>
    </location>
</feature>
<evidence type="ECO:0000256" key="6">
    <source>
        <dbReference type="ARBA" id="ARBA00023170"/>
    </source>
</evidence>
<evidence type="ECO:0000256" key="3">
    <source>
        <dbReference type="ARBA" id="ARBA00022989"/>
    </source>
</evidence>
<name>A0ABM1DUC9_PRICU</name>
<keyword evidence="7 9" id="KW-0807">Transducer</keyword>
<gene>
    <name evidence="13" type="primary">LOC106806198</name>
</gene>
<dbReference type="InterPro" id="IPR000276">
    <property type="entry name" value="GPCR_Rhodpsn"/>
</dbReference>
<reference evidence="13" key="1">
    <citation type="submission" date="2025-08" db="UniProtKB">
        <authorList>
            <consortium name="RefSeq"/>
        </authorList>
    </citation>
    <scope>IDENTIFICATION</scope>
</reference>
<evidence type="ECO:0000259" key="11">
    <source>
        <dbReference type="PROSITE" id="PS50262"/>
    </source>
</evidence>
<feature type="transmembrane region" description="Helical" evidence="10">
    <location>
        <begin position="28"/>
        <end position="52"/>
    </location>
</feature>
<keyword evidence="2 9" id="KW-0812">Transmembrane</keyword>
<dbReference type="RefSeq" id="XP_014663550.1">
    <property type="nucleotide sequence ID" value="XM_014808064.1"/>
</dbReference>
<evidence type="ECO:0000256" key="8">
    <source>
        <dbReference type="ARBA" id="ARBA00023305"/>
    </source>
</evidence>